<dbReference type="GO" id="GO:0008270">
    <property type="term" value="F:zinc ion binding"/>
    <property type="evidence" value="ECO:0007669"/>
    <property type="project" value="UniProtKB-KW"/>
</dbReference>
<feature type="domain" description="Arf-GAP" evidence="6">
    <location>
        <begin position="12"/>
        <end position="130"/>
    </location>
</feature>
<sequence>MSSTTKSEERNEKIIRGLMKLPPNRRCINCNSLGPQYVCTTFWTFVCITCSGIHREFTHRVKSVSMSKFTSQEVEALQKGGNQRARETFLNSWNQQMQRFPDSSNAEKIREFIKTVYVDKKYAGGKTSEKPPRGTQDLKNHEDETRRASSYHSYSQSPPYDYQYEERRYGKQAFALTRKAGSDRGLKTSSFLSPSHSSDNGFEGSFSNEGSNASDICKYETQAPTFQTGFGFSSPSSESARDVFNEEISQHNVNTYSDAHTKSAAEQVPHSQRTASTSSFGSFNSNSMSFKSVTSENADGPFEPDQSAGTRNNKLATFLSLPHSAVSGASNGVDLFDSSYVSGTVTSSASAPDLFQLPTASSTLPVDWFQTSSPFSTLNSDQGSQNLPSPSLDFFSNMPQQHSVGSLNERSSDVVTEKNEGWATFDVPQLMEPSQGNHISATATATATATAGTVPLKEGVSLTSVDNLLLSNTTPQWSSFLDSSSIEPHSSIPDKWHESMLNFEAPSNAGTDQSWNAFDTPDEQFPFGKEYQQSSEHVAAQNPSSYADGYFGLGVSEAGALFPATDVKSSNPFDIPFGTDLEPNNEFLDMSSLEAILPYGHMPASFIAAVPDPWFSQNPVTFPAGPQGDLGLYGGPAPNTQIMSVASHEPVAQTGGNPFA</sequence>
<feature type="region of interest" description="Disordered" evidence="5">
    <location>
        <begin position="184"/>
        <end position="209"/>
    </location>
</feature>
<reference evidence="7" key="1">
    <citation type="submission" date="2023-02" db="EMBL/GenBank/DDBJ databases">
        <title>Genome of toxic invasive species Heracleum sosnowskyi carries increased number of genes despite the absence of recent whole-genome duplications.</title>
        <authorList>
            <person name="Schelkunov M."/>
            <person name="Shtratnikova V."/>
            <person name="Makarenko M."/>
            <person name="Klepikova A."/>
            <person name="Omelchenko D."/>
            <person name="Novikova G."/>
            <person name="Obukhova E."/>
            <person name="Bogdanov V."/>
            <person name="Penin A."/>
            <person name="Logacheva M."/>
        </authorList>
    </citation>
    <scope>NUCLEOTIDE SEQUENCE</scope>
    <source>
        <strain evidence="7">Hsosn_3</strain>
        <tissue evidence="7">Leaf</tissue>
    </source>
</reference>
<dbReference type="Gene3D" id="1.10.220.150">
    <property type="entry name" value="Arf GTPase activating protein"/>
    <property type="match status" value="1"/>
</dbReference>
<comment type="caution">
    <text evidence="7">The sequence shown here is derived from an EMBL/GenBank/DDBJ whole genome shotgun (WGS) entry which is preliminary data.</text>
</comment>
<dbReference type="FunFam" id="1.10.220.150:FF:000005">
    <property type="entry name" value="Arf-GAP domain and FG repeat-containing protein 1"/>
    <property type="match status" value="1"/>
</dbReference>
<proteinExistence type="predicted"/>
<feature type="compositionally biased region" description="Basic and acidic residues" evidence="5">
    <location>
        <begin position="123"/>
        <end position="147"/>
    </location>
</feature>
<protein>
    <submittedName>
        <fullName evidence="7">ADP-ribosylation factor GTPase-activating protein AGD14</fullName>
    </submittedName>
</protein>
<dbReference type="Pfam" id="PF01412">
    <property type="entry name" value="ArfGap"/>
    <property type="match status" value="1"/>
</dbReference>
<feature type="compositionally biased region" description="Low complexity" evidence="5">
    <location>
        <begin position="150"/>
        <end position="161"/>
    </location>
</feature>
<evidence type="ECO:0000256" key="2">
    <source>
        <dbReference type="ARBA" id="ARBA00022771"/>
    </source>
</evidence>
<keyword evidence="1" id="KW-0479">Metal-binding</keyword>
<dbReference type="AlphaFoldDB" id="A0AAD8JHI0"/>
<dbReference type="PROSITE" id="PS50115">
    <property type="entry name" value="ARFGAP"/>
    <property type="match status" value="1"/>
</dbReference>
<evidence type="ECO:0000256" key="1">
    <source>
        <dbReference type="ARBA" id="ARBA00022723"/>
    </source>
</evidence>
<dbReference type="InterPro" id="IPR001164">
    <property type="entry name" value="ArfGAP_dom"/>
</dbReference>
<dbReference type="Proteomes" id="UP001237642">
    <property type="component" value="Unassembled WGS sequence"/>
</dbReference>
<keyword evidence="8" id="KW-1185">Reference proteome</keyword>
<evidence type="ECO:0000313" key="8">
    <source>
        <dbReference type="Proteomes" id="UP001237642"/>
    </source>
</evidence>
<evidence type="ECO:0000256" key="3">
    <source>
        <dbReference type="ARBA" id="ARBA00022833"/>
    </source>
</evidence>
<dbReference type="GO" id="GO:0005096">
    <property type="term" value="F:GTPase activator activity"/>
    <property type="evidence" value="ECO:0007669"/>
    <property type="project" value="InterPro"/>
</dbReference>
<accession>A0AAD8JHI0</accession>
<organism evidence="7 8">
    <name type="scientific">Heracleum sosnowskyi</name>
    <dbReference type="NCBI Taxonomy" id="360622"/>
    <lineage>
        <taxon>Eukaryota</taxon>
        <taxon>Viridiplantae</taxon>
        <taxon>Streptophyta</taxon>
        <taxon>Embryophyta</taxon>
        <taxon>Tracheophyta</taxon>
        <taxon>Spermatophyta</taxon>
        <taxon>Magnoliopsida</taxon>
        <taxon>eudicotyledons</taxon>
        <taxon>Gunneridae</taxon>
        <taxon>Pentapetalae</taxon>
        <taxon>asterids</taxon>
        <taxon>campanulids</taxon>
        <taxon>Apiales</taxon>
        <taxon>Apiaceae</taxon>
        <taxon>Apioideae</taxon>
        <taxon>apioid superclade</taxon>
        <taxon>Tordylieae</taxon>
        <taxon>Tordyliinae</taxon>
        <taxon>Heracleum</taxon>
    </lineage>
</organism>
<dbReference type="PRINTS" id="PR00405">
    <property type="entry name" value="REVINTRACTNG"/>
</dbReference>
<evidence type="ECO:0000313" key="7">
    <source>
        <dbReference type="EMBL" id="KAK1404572.1"/>
    </source>
</evidence>
<feature type="region of interest" description="Disordered" evidence="5">
    <location>
        <begin position="260"/>
        <end position="281"/>
    </location>
</feature>
<keyword evidence="2 4" id="KW-0863">Zinc-finger</keyword>
<dbReference type="InterPro" id="IPR044820">
    <property type="entry name" value="AGD14-like"/>
</dbReference>
<gene>
    <name evidence="7" type="ORF">POM88_004177</name>
</gene>
<dbReference type="CDD" id="cd08838">
    <property type="entry name" value="ArfGap_AGFG"/>
    <property type="match status" value="1"/>
</dbReference>
<feature type="compositionally biased region" description="Polar residues" evidence="5">
    <location>
        <begin position="187"/>
        <end position="209"/>
    </location>
</feature>
<evidence type="ECO:0000256" key="4">
    <source>
        <dbReference type="PROSITE-ProRule" id="PRU00288"/>
    </source>
</evidence>
<feature type="region of interest" description="Disordered" evidence="5">
    <location>
        <begin position="123"/>
        <end position="161"/>
    </location>
</feature>
<keyword evidence="3" id="KW-0862">Zinc</keyword>
<name>A0AAD8JHI0_9APIA</name>
<dbReference type="EMBL" id="JAUIZM010000001">
    <property type="protein sequence ID" value="KAK1404572.1"/>
    <property type="molecule type" value="Genomic_DNA"/>
</dbReference>
<reference evidence="7" key="2">
    <citation type="submission" date="2023-05" db="EMBL/GenBank/DDBJ databases">
        <authorList>
            <person name="Schelkunov M.I."/>
        </authorList>
    </citation>
    <scope>NUCLEOTIDE SEQUENCE</scope>
    <source>
        <strain evidence="7">Hsosn_3</strain>
        <tissue evidence="7">Leaf</tissue>
    </source>
</reference>
<evidence type="ECO:0000256" key="5">
    <source>
        <dbReference type="SAM" id="MobiDB-lite"/>
    </source>
</evidence>
<dbReference type="InterPro" id="IPR037278">
    <property type="entry name" value="ARFGAP/RecO"/>
</dbReference>
<dbReference type="SMART" id="SM00105">
    <property type="entry name" value="ArfGap"/>
    <property type="match status" value="1"/>
</dbReference>
<dbReference type="PANTHER" id="PTHR46085">
    <property type="entry name" value="ARFGAP/RECO-RELATED"/>
    <property type="match status" value="1"/>
</dbReference>
<dbReference type="SUPFAM" id="SSF57863">
    <property type="entry name" value="ArfGap/RecO-like zinc finger"/>
    <property type="match status" value="1"/>
</dbReference>
<dbReference type="PANTHER" id="PTHR46085:SF4">
    <property type="entry name" value="ADP-RIBOSYLATION FACTOR GTPASE-ACTIVATING PROTEIN AGD14-RELATED"/>
    <property type="match status" value="1"/>
</dbReference>
<dbReference type="InterPro" id="IPR038508">
    <property type="entry name" value="ArfGAP_dom_sf"/>
</dbReference>
<evidence type="ECO:0000259" key="6">
    <source>
        <dbReference type="PROSITE" id="PS50115"/>
    </source>
</evidence>